<dbReference type="Pfam" id="PF18962">
    <property type="entry name" value="Por_Secre_tail"/>
    <property type="match status" value="1"/>
</dbReference>
<dbReference type="InterPro" id="IPR026444">
    <property type="entry name" value="Secre_tail"/>
</dbReference>
<evidence type="ECO:0000256" key="3">
    <source>
        <dbReference type="SAM" id="SignalP"/>
    </source>
</evidence>
<name>A0ABP3TQW4_9FLAO</name>
<dbReference type="Pfam" id="PF21294">
    <property type="entry name" value="Polysacc_lyase_14"/>
    <property type="match status" value="1"/>
</dbReference>
<keyword evidence="7" id="KW-1185">Reference proteome</keyword>
<dbReference type="EMBL" id="BAAAGE010000001">
    <property type="protein sequence ID" value="GAA0716166.1"/>
    <property type="molecule type" value="Genomic_DNA"/>
</dbReference>
<feature type="signal peptide" evidence="3">
    <location>
        <begin position="1"/>
        <end position="38"/>
    </location>
</feature>
<gene>
    <name evidence="6" type="ORF">GCM10009430_11590</name>
</gene>
<dbReference type="InterPro" id="IPR013783">
    <property type="entry name" value="Ig-like_fold"/>
</dbReference>
<dbReference type="Proteomes" id="UP001501758">
    <property type="component" value="Unassembled WGS sequence"/>
</dbReference>
<evidence type="ECO:0000313" key="6">
    <source>
        <dbReference type="EMBL" id="GAA0716166.1"/>
    </source>
</evidence>
<evidence type="ECO:0000259" key="4">
    <source>
        <dbReference type="Pfam" id="PF18962"/>
    </source>
</evidence>
<organism evidence="6 7">
    <name type="scientific">Aquimarina litoralis</name>
    <dbReference type="NCBI Taxonomy" id="584605"/>
    <lineage>
        <taxon>Bacteria</taxon>
        <taxon>Pseudomonadati</taxon>
        <taxon>Bacteroidota</taxon>
        <taxon>Flavobacteriia</taxon>
        <taxon>Flavobacteriales</taxon>
        <taxon>Flavobacteriaceae</taxon>
        <taxon>Aquimarina</taxon>
    </lineage>
</organism>
<dbReference type="PANTHER" id="PTHR40124:SF1">
    <property type="entry name" value="DISAGGREGATASE RELATED REPEAT PROTEIN"/>
    <property type="match status" value="1"/>
</dbReference>
<dbReference type="InterPro" id="IPR048958">
    <property type="entry name" value="Polysacc_lyase_14"/>
</dbReference>
<feature type="region of interest" description="Disordered" evidence="2">
    <location>
        <begin position="531"/>
        <end position="550"/>
    </location>
</feature>
<dbReference type="NCBIfam" id="TIGR04183">
    <property type="entry name" value="Por_Secre_tail"/>
    <property type="match status" value="1"/>
</dbReference>
<reference evidence="7" key="1">
    <citation type="journal article" date="2019" name="Int. J. Syst. Evol. Microbiol.">
        <title>The Global Catalogue of Microorganisms (GCM) 10K type strain sequencing project: providing services to taxonomists for standard genome sequencing and annotation.</title>
        <authorList>
            <consortium name="The Broad Institute Genomics Platform"/>
            <consortium name="The Broad Institute Genome Sequencing Center for Infectious Disease"/>
            <person name="Wu L."/>
            <person name="Ma J."/>
        </authorList>
    </citation>
    <scope>NUCLEOTIDE SEQUENCE [LARGE SCALE GENOMIC DNA]</scope>
    <source>
        <strain evidence="7">JCM 15974</strain>
    </source>
</reference>
<accession>A0ABP3TQW4</accession>
<protein>
    <recommendedName>
        <fullName evidence="8">Por secretion system C-terminal sorting domain-containing protein</fullName>
    </recommendedName>
</protein>
<feature type="domain" description="Secretion system C-terminal sorting" evidence="4">
    <location>
        <begin position="689"/>
        <end position="757"/>
    </location>
</feature>
<dbReference type="Gene3D" id="2.60.120.200">
    <property type="match status" value="1"/>
</dbReference>
<keyword evidence="1 3" id="KW-0732">Signal</keyword>
<dbReference type="Pfam" id="PF17957">
    <property type="entry name" value="Big_7"/>
    <property type="match status" value="2"/>
</dbReference>
<feature type="chain" id="PRO_5046020774" description="Por secretion system C-terminal sorting domain-containing protein" evidence="3">
    <location>
        <begin position="39"/>
        <end position="762"/>
    </location>
</feature>
<evidence type="ECO:0000256" key="2">
    <source>
        <dbReference type="SAM" id="MobiDB-lite"/>
    </source>
</evidence>
<proteinExistence type="predicted"/>
<evidence type="ECO:0000259" key="5">
    <source>
        <dbReference type="Pfam" id="PF21294"/>
    </source>
</evidence>
<dbReference type="PANTHER" id="PTHR40124">
    <property type="match status" value="1"/>
</dbReference>
<comment type="caution">
    <text evidence="6">The sequence shown here is derived from an EMBL/GenBank/DDBJ whole genome shotgun (WGS) entry which is preliminary data.</text>
</comment>
<evidence type="ECO:0000256" key="1">
    <source>
        <dbReference type="ARBA" id="ARBA00022729"/>
    </source>
</evidence>
<sequence>MIMKESIIYKPNKNKNVFVMSFLMICLAFLFNNEQAFAQCNTIIDVDFNNWNNRRYSISDIKSDFNNKVKPWTASTYRGVEGPGAASNLIENTPQETRIVNGTLRAQYLKNDASGRSGGFLFDPYFDAVDEAYLEYKVKFDDNFFWATGGKLPGLGGSTRGVNSESSGRGAIPSGCKYNTDGWSARLMWRRNRAQTDQPYFILYSYFADKTNGQPRQDGDCGDAKRIYSNLKDNKWYTIRQYIKMNTPGQRNGKVIMWIDGVETYRDNNAKIRNSGKSNLKINALIMNTYRGGSRTDPVWHSPRTEYTFFDDFKVWTGCGNPPDGGENTPPNVSFATPSGNTSVQEGYNDFQVTVNASDNDGSISNVKLYVDGDLIRQESVAPYTWGQGSNTNELLGLSVGQHTFRAEATDNDGAKTSKTFVLTVNGTSNNQAPNVSFGSPSGNITVQEGYDLTVVANANDPDGSISNVKLYINNSLVRQENVTPYEWGHDNSPNPNEVNGLSAGTYTIKAVATDNDGETGQATFTLTVQGDNDNGGGDGDGSGNNNCSFNTPANSGLSAMDKVTYSDVHVIGNDGPKLGNFRKFTINWVPQNNGLYQFAINTNNGSPDWYVDFKSTMTFQLANANPEVTLNNTGFAGLDGSYWVTMDGANFVLVSKNKDFTIYFSNSSSEPNCNRSSDLEDIEEKMLVYPNPVDGNIINVVGLSAKTKVLQIVDLQGRVIRELDSKNISETLALDVSALPKGPYLLISRGKNSKQSTLFIK</sequence>
<evidence type="ECO:0008006" key="8">
    <source>
        <dbReference type="Google" id="ProtNLM"/>
    </source>
</evidence>
<feature type="compositionally biased region" description="Gly residues" evidence="2">
    <location>
        <begin position="534"/>
        <end position="543"/>
    </location>
</feature>
<feature type="domain" description="Polysaccharide lyase 14" evidence="5">
    <location>
        <begin position="104"/>
        <end position="313"/>
    </location>
</feature>
<dbReference type="Gene3D" id="2.60.40.10">
    <property type="entry name" value="Immunoglobulins"/>
    <property type="match status" value="2"/>
</dbReference>
<evidence type="ECO:0000313" key="7">
    <source>
        <dbReference type="Proteomes" id="UP001501758"/>
    </source>
</evidence>